<proteinExistence type="predicted"/>
<sequence>MNRFRRHRKVLTLPALLAAGLLTGCGNSDGTEEVHSFAVWEKTDEVSYTFSDGETAAKWKNEKEDTRQYRYRLENGTDLLETTNVLSPEEEIDSELSGFDGFSDPAKEKVRTWYREQGLLYDLDQELEDAYQDYLECEKNREHFTCHKVSQDVTESAENQEYMVILTAVTTPKKLHFDGGTTCNYQTAVFSRSTGDRVDIWSLFTMPEDQVKEELAKNCSIEDTTVSEQDVGPVMDQGQILLFQDYLEVWFPYGTWERQEFDKGFGFEYDKIEGLLYDWAVPQKEE</sequence>
<dbReference type="PROSITE" id="PS51257">
    <property type="entry name" value="PROKAR_LIPOPROTEIN"/>
    <property type="match status" value="1"/>
</dbReference>
<evidence type="ECO:0000313" key="2">
    <source>
        <dbReference type="EMBL" id="MBC8572055.1"/>
    </source>
</evidence>
<accession>A0ABR7N6L9</accession>
<gene>
    <name evidence="2" type="ORF">H8716_02970</name>
</gene>
<evidence type="ECO:0000313" key="3">
    <source>
        <dbReference type="Proteomes" id="UP000657421"/>
    </source>
</evidence>
<reference evidence="2 3" key="1">
    <citation type="submission" date="2020-08" db="EMBL/GenBank/DDBJ databases">
        <title>Genome public.</title>
        <authorList>
            <person name="Liu C."/>
            <person name="Sun Q."/>
        </authorList>
    </citation>
    <scope>NUCLEOTIDE SEQUENCE [LARGE SCALE GENOMIC DNA]</scope>
    <source>
        <strain evidence="2 3">NSJ-46</strain>
    </source>
</reference>
<evidence type="ECO:0008006" key="4">
    <source>
        <dbReference type="Google" id="ProtNLM"/>
    </source>
</evidence>
<comment type="caution">
    <text evidence="2">The sequence shown here is derived from an EMBL/GenBank/DDBJ whole genome shotgun (WGS) entry which is preliminary data.</text>
</comment>
<organism evidence="2 3">
    <name type="scientific">Jingyaoa shaoxingensis</name>
    <dbReference type="NCBI Taxonomy" id="2763671"/>
    <lineage>
        <taxon>Bacteria</taxon>
        <taxon>Bacillati</taxon>
        <taxon>Bacillota</taxon>
        <taxon>Clostridia</taxon>
        <taxon>Lachnospirales</taxon>
        <taxon>Lachnospiraceae</taxon>
        <taxon>Jingyaoa</taxon>
    </lineage>
</organism>
<protein>
    <recommendedName>
        <fullName evidence="4">DUF3298 domain-containing protein</fullName>
    </recommendedName>
</protein>
<keyword evidence="1" id="KW-0732">Signal</keyword>
<keyword evidence="3" id="KW-1185">Reference proteome</keyword>
<feature type="signal peptide" evidence="1">
    <location>
        <begin position="1"/>
        <end position="24"/>
    </location>
</feature>
<name>A0ABR7N6L9_9FIRM</name>
<feature type="chain" id="PRO_5047405797" description="DUF3298 domain-containing protein" evidence="1">
    <location>
        <begin position="25"/>
        <end position="286"/>
    </location>
</feature>
<dbReference type="RefSeq" id="WP_249307024.1">
    <property type="nucleotide sequence ID" value="NZ_JACRSZ010000001.1"/>
</dbReference>
<dbReference type="EMBL" id="JACRSZ010000001">
    <property type="protein sequence ID" value="MBC8572055.1"/>
    <property type="molecule type" value="Genomic_DNA"/>
</dbReference>
<evidence type="ECO:0000256" key="1">
    <source>
        <dbReference type="SAM" id="SignalP"/>
    </source>
</evidence>
<dbReference type="Proteomes" id="UP000657421">
    <property type="component" value="Unassembled WGS sequence"/>
</dbReference>